<evidence type="ECO:0000256" key="1">
    <source>
        <dbReference type="ARBA" id="ARBA00003989"/>
    </source>
</evidence>
<organism evidence="4 5">
    <name type="scientific">Arenibacter nanhaiticus</name>
    <dbReference type="NCBI Taxonomy" id="558155"/>
    <lineage>
        <taxon>Bacteria</taxon>
        <taxon>Pseudomonadati</taxon>
        <taxon>Bacteroidota</taxon>
        <taxon>Flavobacteriia</taxon>
        <taxon>Flavobacteriales</taxon>
        <taxon>Flavobacteriaceae</taxon>
        <taxon>Arenibacter</taxon>
    </lineage>
</organism>
<dbReference type="InterPro" id="IPR053722">
    <property type="entry name" value="Curli_assembly_CsgC/AgfC"/>
</dbReference>
<dbReference type="InterPro" id="IPR018900">
    <property type="entry name" value="Curli_CsgE"/>
</dbReference>
<dbReference type="Pfam" id="PF10627">
    <property type="entry name" value="CsgE"/>
    <property type="match status" value="1"/>
</dbReference>
<evidence type="ECO:0000313" key="4">
    <source>
        <dbReference type="EMBL" id="SHJ60866.1"/>
    </source>
</evidence>
<comment type="function">
    <text evidence="1">May be involved in the biogenesis of curli organelles.</text>
</comment>
<dbReference type="EMBL" id="FQYX01000027">
    <property type="protein sequence ID" value="SHJ60866.1"/>
    <property type="molecule type" value="Genomic_DNA"/>
</dbReference>
<evidence type="ECO:0000256" key="2">
    <source>
        <dbReference type="ARBA" id="ARBA00014024"/>
    </source>
</evidence>
<reference evidence="4 5" key="1">
    <citation type="submission" date="2016-11" db="EMBL/GenBank/DDBJ databases">
        <authorList>
            <person name="Jaros S."/>
            <person name="Januszkiewicz K."/>
            <person name="Wedrychowicz H."/>
        </authorList>
    </citation>
    <scope>NUCLEOTIDE SEQUENCE [LARGE SCALE GENOMIC DNA]</scope>
    <source>
        <strain evidence="4 5">CGMCC 1.8863</strain>
    </source>
</reference>
<keyword evidence="5" id="KW-1185">Reference proteome</keyword>
<evidence type="ECO:0000256" key="3">
    <source>
        <dbReference type="ARBA" id="ARBA00022729"/>
    </source>
</evidence>
<proteinExistence type="predicted"/>
<dbReference type="OrthoDB" id="1524955at2"/>
<dbReference type="Proteomes" id="UP000184231">
    <property type="component" value="Unassembled WGS sequence"/>
</dbReference>
<keyword evidence="3" id="KW-0732">Signal</keyword>
<dbReference type="AlphaFoldDB" id="A0A1M6KPP6"/>
<dbReference type="RefSeq" id="WP_072765430.1">
    <property type="nucleotide sequence ID" value="NZ_FQYX01000027.1"/>
</dbReference>
<evidence type="ECO:0000313" key="5">
    <source>
        <dbReference type="Proteomes" id="UP000184231"/>
    </source>
</evidence>
<dbReference type="STRING" id="558155.SAMN04487911_12710"/>
<name>A0A1M6KPP6_9FLAO</name>
<protein>
    <recommendedName>
        <fullName evidence="2">Curli production assembly/transport component CsgE</fullName>
    </recommendedName>
</protein>
<dbReference type="Gene3D" id="2.60.40.2420">
    <property type="match status" value="1"/>
</dbReference>
<sequence length="258" mass="29009">MIPKTLLFIGYLLLYSLCLFGQEEIEDPVVAKINVESNGSVFQIAATGLNKTEISKSLSYKLSVFKKAIGNQSEATMNSGGRFVLAPEEQKVLTVQSLNTEENQRVIVLLLIYEDDKLLAKDRVVINGFEGEDTLAPIVVHELDKAVREEDDREADVVLLKGLVVEDTKTKAGSDFYKYFYSAYNANNINGEEIVKIQEVLAMGSNTRLKIYVGQDVVAQFFLNPRASFLKEKAEQSVYLVNRHLMGLKEAKRQKIKY</sequence>
<gene>
    <name evidence="4" type="ORF">SAMN04487911_12710</name>
</gene>
<accession>A0A1M6KPP6</accession>